<feature type="domain" description="IPT/TIG" evidence="2">
    <location>
        <begin position="44"/>
        <end position="111"/>
    </location>
</feature>
<comment type="caution">
    <text evidence="3">The sequence shown here is derived from an EMBL/GenBank/DDBJ whole genome shotgun (WGS) entry which is preliminary data.</text>
</comment>
<dbReference type="RefSeq" id="WP_213304491.1">
    <property type="nucleotide sequence ID" value="NZ_JAGYVZ010000019.1"/>
</dbReference>
<accession>A0ABS5PFG2</accession>
<dbReference type="CDD" id="cd00102">
    <property type="entry name" value="IPT"/>
    <property type="match status" value="1"/>
</dbReference>
<evidence type="ECO:0000313" key="3">
    <source>
        <dbReference type="EMBL" id="MBS7233043.1"/>
    </source>
</evidence>
<dbReference type="Pfam" id="PF01833">
    <property type="entry name" value="TIG"/>
    <property type="match status" value="1"/>
</dbReference>
<protein>
    <submittedName>
        <fullName evidence="3">IPT/TIG domain-containing protein</fullName>
    </submittedName>
</protein>
<keyword evidence="4" id="KW-1185">Reference proteome</keyword>
<dbReference type="Gene3D" id="2.60.40.10">
    <property type="entry name" value="Immunoglobulins"/>
    <property type="match status" value="1"/>
</dbReference>
<dbReference type="Proteomes" id="UP000722625">
    <property type="component" value="Unassembled WGS sequence"/>
</dbReference>
<evidence type="ECO:0000256" key="1">
    <source>
        <dbReference type="SAM" id="SignalP"/>
    </source>
</evidence>
<feature type="chain" id="PRO_5045954114" evidence="1">
    <location>
        <begin position="22"/>
        <end position="437"/>
    </location>
</feature>
<gene>
    <name evidence="3" type="ORF">KHA90_18635</name>
</gene>
<dbReference type="SUPFAM" id="SSF81296">
    <property type="entry name" value="E set domains"/>
    <property type="match status" value="1"/>
</dbReference>
<keyword evidence="1" id="KW-0732">Signal</keyword>
<proteinExistence type="predicted"/>
<dbReference type="InterPro" id="IPR002909">
    <property type="entry name" value="IPT_dom"/>
</dbReference>
<dbReference type="InterPro" id="IPR013783">
    <property type="entry name" value="Ig-like_fold"/>
</dbReference>
<dbReference type="EMBL" id="JAGYVZ010000019">
    <property type="protein sequence ID" value="MBS7233043.1"/>
    <property type="molecule type" value="Genomic_DNA"/>
</dbReference>
<dbReference type="InterPro" id="IPR015943">
    <property type="entry name" value="WD40/YVTN_repeat-like_dom_sf"/>
</dbReference>
<name>A0ABS5PFG2_9FLAO</name>
<feature type="signal peptide" evidence="1">
    <location>
        <begin position="1"/>
        <end position="21"/>
    </location>
</feature>
<organism evidence="3 4">
    <name type="scientific">Flavobacterium psychroterrae</name>
    <dbReference type="NCBI Taxonomy" id="2133767"/>
    <lineage>
        <taxon>Bacteria</taxon>
        <taxon>Pseudomonadati</taxon>
        <taxon>Bacteroidota</taxon>
        <taxon>Flavobacteriia</taxon>
        <taxon>Flavobacteriales</taxon>
        <taxon>Flavobacteriaceae</taxon>
        <taxon>Flavobacterium</taxon>
    </lineage>
</organism>
<dbReference type="InterPro" id="IPR014756">
    <property type="entry name" value="Ig_E-set"/>
</dbReference>
<evidence type="ECO:0000259" key="2">
    <source>
        <dbReference type="Pfam" id="PF01833"/>
    </source>
</evidence>
<reference evidence="3 4" key="1">
    <citation type="journal article" date="2018" name="Int. J. Syst. Evol. Microbiol.">
        <title>Flavobacterium chryseum sp. nov. and Flavobacterium psychroterrae sp. nov., novel environmental bacteria isolated from Antarctica.</title>
        <authorList>
            <person name="Kralova S."/>
            <person name="Svec P."/>
            <person name="Busse H.J."/>
            <person name="Stankova E."/>
            <person name="Vaczi P."/>
            <person name="Sedlacek I."/>
        </authorList>
    </citation>
    <scope>NUCLEOTIDE SEQUENCE [LARGE SCALE GENOMIC DNA]</scope>
    <source>
        <strain evidence="3 4">CCM 8827</strain>
    </source>
</reference>
<evidence type="ECO:0000313" key="4">
    <source>
        <dbReference type="Proteomes" id="UP000722625"/>
    </source>
</evidence>
<dbReference type="Gene3D" id="2.130.10.10">
    <property type="entry name" value="YVTN repeat-like/Quinoprotein amine dehydrogenase"/>
    <property type="match status" value="1"/>
</dbReference>
<sequence>MKKRILLVAVLQLFIVFNSCSGPESEPAVTPEEPPVVVIKTAKLTSYSKNSGETGETVSIYGENFSEKVSDTKITFDGVAATIVSATATEIKFTIPKTEKVLPKLQLTIENRTISNEIKNDYEGNIGILPVHSLTEWVAQENTAQYDVARGNIQMINDKIVYIAGSLRTFDGGITWGQWARGGFSLEAHATKNDEGWASSTELTRMTKIKAGGDLGNNIFANIANTTEVYYCIYVDDNMKDGTVVTQKGRVFTTSNGVDFTKVYELEDDTANLFQSTKIDNDHMWVIGYKKIKDKDGFNLERPFILFKNNTTDGWKEYPFVNEAPGYYAREISFVDKQNGFLLINHYYNALLDVKLFKTNNGGDSWSQIYDGEMFSKFTFKDVNTGWAILDNKIYKTTNGGTTWTLDYTHDQTIGNISYKNNVVWAFSKDKIIKRYL</sequence>
<dbReference type="SUPFAM" id="SSF110296">
    <property type="entry name" value="Oligoxyloglucan reducing end-specific cellobiohydrolase"/>
    <property type="match status" value="1"/>
</dbReference>